<dbReference type="STRING" id="1379870.SD10_00100"/>
<reference evidence="2 3" key="1">
    <citation type="journal article" date="2014" name="Curr. Microbiol.">
        <title>Spirosoma radiotolerans sp. nov., a gamma-radiation-resistant bacterium isolated from gamma ray-irradiated soil.</title>
        <authorList>
            <person name="Lee J.J."/>
            <person name="Srinivasan S."/>
            <person name="Lim S."/>
            <person name="Joe M."/>
            <person name="Im S."/>
            <person name="Bae S.I."/>
            <person name="Park K.R."/>
            <person name="Han J.H."/>
            <person name="Park S.H."/>
            <person name="Joo B.M."/>
            <person name="Park S.J."/>
            <person name="Kim M.K."/>
        </authorList>
    </citation>
    <scope>NUCLEOTIDE SEQUENCE [LARGE SCALE GENOMIC DNA]</scope>
    <source>
        <strain evidence="2 3">DG5A</strain>
    </source>
</reference>
<dbReference type="InterPro" id="IPR014710">
    <property type="entry name" value="RmlC-like_jellyroll"/>
</dbReference>
<proteinExistence type="predicted"/>
<evidence type="ECO:0000313" key="2">
    <source>
        <dbReference type="EMBL" id="AKD53537.1"/>
    </source>
</evidence>
<evidence type="ECO:0000259" key="1">
    <source>
        <dbReference type="Pfam" id="PF00027"/>
    </source>
</evidence>
<name>A0A0E3V4R6_9BACT</name>
<dbReference type="HOGENOM" id="CLU_2083384_0_0_10"/>
<dbReference type="Gene3D" id="2.60.120.10">
    <property type="entry name" value="Jelly Rolls"/>
    <property type="match status" value="1"/>
</dbReference>
<dbReference type="SUPFAM" id="SSF51206">
    <property type="entry name" value="cAMP-binding domain-like"/>
    <property type="match status" value="1"/>
</dbReference>
<accession>A0A0E3V4R6</accession>
<evidence type="ECO:0000313" key="3">
    <source>
        <dbReference type="Proteomes" id="UP000033054"/>
    </source>
</evidence>
<keyword evidence="3" id="KW-1185">Reference proteome</keyword>
<dbReference type="InterPro" id="IPR000595">
    <property type="entry name" value="cNMP-bd_dom"/>
</dbReference>
<dbReference type="KEGG" id="srd:SD10_00100"/>
<protein>
    <recommendedName>
        <fullName evidence="1">Cyclic nucleotide-binding domain-containing protein</fullName>
    </recommendedName>
</protein>
<dbReference type="Proteomes" id="UP000033054">
    <property type="component" value="Chromosome"/>
</dbReference>
<gene>
    <name evidence="2" type="ORF">SD10_00100</name>
</gene>
<dbReference type="InterPro" id="IPR018490">
    <property type="entry name" value="cNMP-bd_dom_sf"/>
</dbReference>
<sequence>MTTITTLNSQATNAIRAITIERRLPRKALIQTAGAVCHEFHFIVRGAARVFYYKGGEEVTAWFGFETDMVSAIDSLFTGQPTLYNVELLEDSLVYSVQYHLLESVFAQFPSVERLGR</sequence>
<feature type="domain" description="Cyclic nucleotide-binding" evidence="1">
    <location>
        <begin position="22"/>
        <end position="108"/>
    </location>
</feature>
<dbReference type="Pfam" id="PF00027">
    <property type="entry name" value="cNMP_binding"/>
    <property type="match status" value="1"/>
</dbReference>
<dbReference type="EMBL" id="CP010429">
    <property type="protein sequence ID" value="AKD53537.1"/>
    <property type="molecule type" value="Genomic_DNA"/>
</dbReference>
<organism evidence="2 3">
    <name type="scientific">Spirosoma radiotolerans</name>
    <dbReference type="NCBI Taxonomy" id="1379870"/>
    <lineage>
        <taxon>Bacteria</taxon>
        <taxon>Pseudomonadati</taxon>
        <taxon>Bacteroidota</taxon>
        <taxon>Cytophagia</taxon>
        <taxon>Cytophagales</taxon>
        <taxon>Cytophagaceae</taxon>
        <taxon>Spirosoma</taxon>
    </lineage>
</organism>
<dbReference type="AlphaFoldDB" id="A0A0E3V4R6"/>
<dbReference type="PATRIC" id="fig|1379870.5.peg.21"/>